<gene>
    <name evidence="5" type="ORF">HMPREF9193_00328</name>
</gene>
<feature type="region of interest" description="Disordered" evidence="2">
    <location>
        <begin position="458"/>
        <end position="516"/>
    </location>
</feature>
<dbReference type="SUPFAM" id="SSF53955">
    <property type="entry name" value="Lysozyme-like"/>
    <property type="match status" value="1"/>
</dbReference>
<comment type="similarity">
    <text evidence="1">Belongs to the transglycosylase Slt family.</text>
</comment>
<dbReference type="CDD" id="cd13401">
    <property type="entry name" value="Slt70-like"/>
    <property type="match status" value="1"/>
</dbReference>
<dbReference type="PROSITE" id="PS51257">
    <property type="entry name" value="PROKAR_LIPOPROTEIN"/>
    <property type="match status" value="1"/>
</dbReference>
<dbReference type="InterPro" id="IPR023346">
    <property type="entry name" value="Lysozyme-like_dom_sf"/>
</dbReference>
<dbReference type="InterPro" id="IPR008258">
    <property type="entry name" value="Transglycosylase_SLT_dom_1"/>
</dbReference>
<keyword evidence="6" id="KW-1185">Reference proteome</keyword>
<feature type="chain" id="PRO_5045902372" evidence="3">
    <location>
        <begin position="21"/>
        <end position="756"/>
    </location>
</feature>
<sequence length="756" mass="84737">MRIKPFFPLLLLFAFVISCAARKADFKSDAYFDGLQALKNGQKAKAQSFFYKSAAQDSQLSAALAQERLFELLYENKEYEAILKLNPLPLCSTQLVRRCTLGASLCTDANDTQKAAAVVQWLCENDFTNEHVRFCESQEFASFIQKNTKPLTNNADCINAALIARFRTAVYKRAYAKALNVYKEALSVNTDVNGGGFGKVYGGTTEQDATQHGKSIHGSENTAGFFNLRNTSANALREIGAAMLYGTASSQEKKEYALLFSEAASIYETHSEHAFYCRLYSARLYGQCGEHCRAQAAQLLKSAMEHTNDAQLFDKALWFYFNGMYKISTRAFINALQEYAPQWHDGSYFDDLLNSVSHDLLKEKNWKNYYALYEFLQPYLSGVPLSQYAYIAGRLGETGLLGKNFSKAAYESAFKKAYQNTSGGLYYRFLAAERLNIPFADMYTALFKSTDYGQSQTPVSADAADGGSALTDTAGTGGKTQNTDRQNNPKDSGGGQHGSEQRAGAGQNSAGGQKDKKAVYKEAEKLIVRCIENDYTAEAYAFFMRFKDGFQTEQIMRISDVFANKNNYSQALRIASTAREQNRNLSDEQLKHLYPRFYRESVQQLCTQYELSEYLVYALVRSESFFDQAVVSRAGAQGLSQIMPSTASDIARKLKKNEYDLLDAHTNLEFGIFYLQELIRRSNGSVLLALVSYNTGISKIRRQTASYTELSKDLLLEVLPYPETRGYGQKILSAAALYGSLYYKKNSHDIVREILQ</sequence>
<protein>
    <submittedName>
        <fullName evidence="5">Transglycosylase SLT domain protein</fullName>
    </submittedName>
</protein>
<organism evidence="5 6">
    <name type="scientific">Treponema lecithinolyticum ATCC 700332</name>
    <dbReference type="NCBI Taxonomy" id="1321815"/>
    <lineage>
        <taxon>Bacteria</taxon>
        <taxon>Pseudomonadati</taxon>
        <taxon>Spirochaetota</taxon>
        <taxon>Spirochaetia</taxon>
        <taxon>Spirochaetales</taxon>
        <taxon>Treponemataceae</taxon>
        <taxon>Treponema</taxon>
    </lineage>
</organism>
<dbReference type="NCBIfam" id="NF047373">
    <property type="entry name" value="BB0259_flg_lyt"/>
    <property type="match status" value="1"/>
</dbReference>
<evidence type="ECO:0000256" key="1">
    <source>
        <dbReference type="ARBA" id="ARBA00007734"/>
    </source>
</evidence>
<proteinExistence type="inferred from homology"/>
<evidence type="ECO:0000259" key="4">
    <source>
        <dbReference type="Pfam" id="PF01464"/>
    </source>
</evidence>
<evidence type="ECO:0000256" key="3">
    <source>
        <dbReference type="SAM" id="SignalP"/>
    </source>
</evidence>
<dbReference type="PANTHER" id="PTHR37423">
    <property type="entry name" value="SOLUBLE LYTIC MUREIN TRANSGLYCOSYLASE-RELATED"/>
    <property type="match status" value="1"/>
</dbReference>
<feature type="compositionally biased region" description="Polar residues" evidence="2">
    <location>
        <begin position="470"/>
        <end position="490"/>
    </location>
</feature>
<dbReference type="RefSeq" id="WP_021686729.1">
    <property type="nucleotide sequence ID" value="NZ_KI260561.1"/>
</dbReference>
<dbReference type="Proteomes" id="UP000016649">
    <property type="component" value="Unassembled WGS sequence"/>
</dbReference>
<feature type="domain" description="Transglycosylase SLT" evidence="4">
    <location>
        <begin position="603"/>
        <end position="713"/>
    </location>
</feature>
<evidence type="ECO:0000256" key="2">
    <source>
        <dbReference type="SAM" id="MobiDB-lite"/>
    </source>
</evidence>
<dbReference type="PANTHER" id="PTHR37423:SF2">
    <property type="entry name" value="MEMBRANE-BOUND LYTIC MUREIN TRANSGLYCOSYLASE C"/>
    <property type="match status" value="1"/>
</dbReference>
<reference evidence="5 6" key="1">
    <citation type="submission" date="2013-08" db="EMBL/GenBank/DDBJ databases">
        <authorList>
            <person name="Weinstock G."/>
            <person name="Sodergren E."/>
            <person name="Wylie T."/>
            <person name="Fulton L."/>
            <person name="Fulton R."/>
            <person name="Fronick C."/>
            <person name="O'Laughlin M."/>
            <person name="Godfrey J."/>
            <person name="Miner T."/>
            <person name="Herter B."/>
            <person name="Appelbaum E."/>
            <person name="Cordes M."/>
            <person name="Lek S."/>
            <person name="Wollam A."/>
            <person name="Pepin K.H."/>
            <person name="Palsikar V.B."/>
            <person name="Mitreva M."/>
            <person name="Wilson R.K."/>
        </authorList>
    </citation>
    <scope>NUCLEOTIDE SEQUENCE [LARGE SCALE GENOMIC DNA]</scope>
    <source>
        <strain evidence="5 6">ATCC 700332</strain>
    </source>
</reference>
<dbReference type="EMBL" id="AWVH01000005">
    <property type="protein sequence ID" value="ERJ94356.1"/>
    <property type="molecule type" value="Genomic_DNA"/>
</dbReference>
<comment type="caution">
    <text evidence="5">The sequence shown here is derived from an EMBL/GenBank/DDBJ whole genome shotgun (WGS) entry which is preliminary data.</text>
</comment>
<evidence type="ECO:0000313" key="5">
    <source>
        <dbReference type="EMBL" id="ERJ94356.1"/>
    </source>
</evidence>
<evidence type="ECO:0000313" key="6">
    <source>
        <dbReference type="Proteomes" id="UP000016649"/>
    </source>
</evidence>
<dbReference type="Gene3D" id="1.10.530.10">
    <property type="match status" value="1"/>
</dbReference>
<accession>A0ABN0P1F9</accession>
<dbReference type="Pfam" id="PF01464">
    <property type="entry name" value="SLT"/>
    <property type="match status" value="1"/>
</dbReference>
<name>A0ABN0P1F9_TRELE</name>
<feature type="signal peptide" evidence="3">
    <location>
        <begin position="1"/>
        <end position="20"/>
    </location>
</feature>
<keyword evidence="3" id="KW-0732">Signal</keyword>